<dbReference type="AlphaFoldDB" id="A0A7S4BPA2"/>
<feature type="transmembrane region" description="Helical" evidence="1">
    <location>
        <begin position="139"/>
        <end position="161"/>
    </location>
</feature>
<name>A0A7S4BPA2_CHRCT</name>
<proteinExistence type="predicted"/>
<dbReference type="EMBL" id="HBIZ01039327">
    <property type="protein sequence ID" value="CAE0772455.1"/>
    <property type="molecule type" value="Transcribed_RNA"/>
</dbReference>
<keyword evidence="1" id="KW-1133">Transmembrane helix</keyword>
<protein>
    <submittedName>
        <fullName evidence="2">Uncharacterized protein</fullName>
    </submittedName>
</protein>
<accession>A0A7S4BPA2</accession>
<organism evidence="2">
    <name type="scientific">Chrysotila carterae</name>
    <name type="common">Marine alga</name>
    <name type="synonym">Syracosphaera carterae</name>
    <dbReference type="NCBI Taxonomy" id="13221"/>
    <lineage>
        <taxon>Eukaryota</taxon>
        <taxon>Haptista</taxon>
        <taxon>Haptophyta</taxon>
        <taxon>Prymnesiophyceae</taxon>
        <taxon>Isochrysidales</taxon>
        <taxon>Isochrysidaceae</taxon>
        <taxon>Chrysotila</taxon>
    </lineage>
</organism>
<gene>
    <name evidence="2" type="ORF">PCAR00345_LOCUS25067</name>
</gene>
<evidence type="ECO:0000256" key="1">
    <source>
        <dbReference type="SAM" id="Phobius"/>
    </source>
</evidence>
<keyword evidence="1" id="KW-0812">Transmembrane</keyword>
<evidence type="ECO:0000313" key="2">
    <source>
        <dbReference type="EMBL" id="CAE0772455.1"/>
    </source>
</evidence>
<keyword evidence="1" id="KW-0472">Membrane</keyword>
<sequence length="216" mass="23358">MLQQNGWQLKSGSMQTERSTFTHYNAHRWVKLRCRWTCSEVQRGRVDTDEIRARRCGLPILRSGGVRITLSRHLLLSPQMKLSAVATVLVVARMAVGTRGVLVSMASMTVMKVVVVAMAVAATMALELALTLAQAVPVAVAMAVAATELTAMTAVAVAAAVEATAKQTRENKGILQPLEWEAAVKATLLVSPLNSRKTLHVSKQLQMSCFICETGT</sequence>
<reference evidence="2" key="1">
    <citation type="submission" date="2021-01" db="EMBL/GenBank/DDBJ databases">
        <authorList>
            <person name="Corre E."/>
            <person name="Pelletier E."/>
            <person name="Niang G."/>
            <person name="Scheremetjew M."/>
            <person name="Finn R."/>
            <person name="Kale V."/>
            <person name="Holt S."/>
            <person name="Cochrane G."/>
            <person name="Meng A."/>
            <person name="Brown T."/>
            <person name="Cohen L."/>
        </authorList>
    </citation>
    <scope>NUCLEOTIDE SEQUENCE</scope>
    <source>
        <strain evidence="2">CCMP645</strain>
    </source>
</reference>